<sequence>MYILMNLKKIFGAILTLLGAVTLLYAAFIFINNKNPEWRTLIVCSILGLIFFSSGIGLIKGIKDDN</sequence>
<proteinExistence type="predicted"/>
<dbReference type="eggNOG" id="ENOG5032P56">
    <property type="taxonomic scope" value="Bacteria"/>
</dbReference>
<evidence type="ECO:0000256" key="1">
    <source>
        <dbReference type="SAM" id="Phobius"/>
    </source>
</evidence>
<keyword evidence="3" id="KW-1185">Reference proteome</keyword>
<feature type="transmembrane region" description="Helical" evidence="1">
    <location>
        <begin position="38"/>
        <end position="59"/>
    </location>
</feature>
<evidence type="ECO:0000313" key="2">
    <source>
        <dbReference type="EMBL" id="GAL85712.1"/>
    </source>
</evidence>
<dbReference type="STRING" id="153721.MYP_2941"/>
<accession>A0A098LGV3</accession>
<dbReference type="Proteomes" id="UP000030185">
    <property type="component" value="Unassembled WGS sequence"/>
</dbReference>
<protein>
    <submittedName>
        <fullName evidence="2">Uncharacterized protein</fullName>
    </submittedName>
</protein>
<name>A0A098LGV3_9BACT</name>
<keyword evidence="1" id="KW-1133">Transmembrane helix</keyword>
<feature type="transmembrane region" description="Helical" evidence="1">
    <location>
        <begin position="12"/>
        <end position="32"/>
    </location>
</feature>
<comment type="caution">
    <text evidence="2">The sequence shown here is derived from an EMBL/GenBank/DDBJ whole genome shotgun (WGS) entry which is preliminary data.</text>
</comment>
<reference evidence="2 3" key="1">
    <citation type="submission" date="2014-09" db="EMBL/GenBank/DDBJ databases">
        <title>Sporocytophaga myxococcoides PG-01 genome sequencing.</title>
        <authorList>
            <person name="Liu L."/>
            <person name="Gao P.J."/>
            <person name="Chen G.J."/>
            <person name="Wang L.S."/>
        </authorList>
    </citation>
    <scope>NUCLEOTIDE SEQUENCE [LARGE SCALE GENOMIC DNA]</scope>
    <source>
        <strain evidence="2 3">PG-01</strain>
    </source>
</reference>
<dbReference type="EMBL" id="BBLT01000005">
    <property type="protein sequence ID" value="GAL85712.1"/>
    <property type="molecule type" value="Genomic_DNA"/>
</dbReference>
<dbReference type="AlphaFoldDB" id="A0A098LGV3"/>
<gene>
    <name evidence="2" type="ORF">MYP_2941</name>
</gene>
<keyword evidence="1" id="KW-0472">Membrane</keyword>
<keyword evidence="1" id="KW-0812">Transmembrane</keyword>
<organism evidence="2 3">
    <name type="scientific">Sporocytophaga myxococcoides</name>
    <dbReference type="NCBI Taxonomy" id="153721"/>
    <lineage>
        <taxon>Bacteria</taxon>
        <taxon>Pseudomonadati</taxon>
        <taxon>Bacteroidota</taxon>
        <taxon>Cytophagia</taxon>
        <taxon>Cytophagales</taxon>
        <taxon>Cytophagaceae</taxon>
        <taxon>Sporocytophaga</taxon>
    </lineage>
</organism>
<evidence type="ECO:0000313" key="3">
    <source>
        <dbReference type="Proteomes" id="UP000030185"/>
    </source>
</evidence>